<dbReference type="PANTHER" id="PTHR18860">
    <property type="entry name" value="14-3-3 PROTEIN"/>
    <property type="match status" value="1"/>
</dbReference>
<dbReference type="CDD" id="cd08774">
    <property type="entry name" value="14-3-3"/>
    <property type="match status" value="1"/>
</dbReference>
<keyword evidence="6" id="KW-1185">Reference proteome</keyword>
<evidence type="ECO:0000256" key="3">
    <source>
        <dbReference type="SAM" id="MobiDB-lite"/>
    </source>
</evidence>
<evidence type="ECO:0000259" key="4">
    <source>
        <dbReference type="SMART" id="SM00101"/>
    </source>
</evidence>
<dbReference type="EMBL" id="JAKMXF010000222">
    <property type="protein sequence ID" value="KAI6654246.1"/>
    <property type="molecule type" value="Genomic_DNA"/>
</dbReference>
<dbReference type="AlphaFoldDB" id="A0AAV7JZB8"/>
<dbReference type="Pfam" id="PF00244">
    <property type="entry name" value="14-3-3"/>
    <property type="match status" value="1"/>
</dbReference>
<dbReference type="Gene3D" id="1.20.190.20">
    <property type="entry name" value="14-3-3 domain"/>
    <property type="match status" value="1"/>
</dbReference>
<dbReference type="InterPro" id="IPR000308">
    <property type="entry name" value="14-3-3"/>
</dbReference>
<organism evidence="5 6">
    <name type="scientific">Oopsacas minuta</name>
    <dbReference type="NCBI Taxonomy" id="111878"/>
    <lineage>
        <taxon>Eukaryota</taxon>
        <taxon>Metazoa</taxon>
        <taxon>Porifera</taxon>
        <taxon>Hexactinellida</taxon>
        <taxon>Hexasterophora</taxon>
        <taxon>Lyssacinosida</taxon>
        <taxon>Leucopsacidae</taxon>
        <taxon>Oopsacas</taxon>
    </lineage>
</organism>
<dbReference type="SUPFAM" id="SSF48445">
    <property type="entry name" value="14-3-3 protein"/>
    <property type="match status" value="1"/>
</dbReference>
<evidence type="ECO:0000313" key="6">
    <source>
        <dbReference type="Proteomes" id="UP001165289"/>
    </source>
</evidence>
<comment type="caution">
    <text evidence="5">The sequence shown here is derived from an EMBL/GenBank/DDBJ whole genome shotgun (WGS) entry which is preliminary data.</text>
</comment>
<sequence>MSEEAIEERQRLVYQARLSEHCERYDDMVEAMKCIALKFSPMEIEERNLMSVGYKNVVGQRRTALRTFRHMLEMDPGSPQIIEYIKRVEYELDERCNEIISDILSDEFINTKCVNTKDKVFYLKMKGDYYRYMAEYKKDEARDSVAQNSLKAYNEALDKSIELEHTDTIKLGLALNFSVFYYEIMKKQSMAIDLAKKSFDEALASIDQLQDSEYKDATLILQLLRDNLTLWNNEIGEPADEVNGDPPAENDVDEK</sequence>
<feature type="site" description="Interaction with phosphoserine on interacting protein" evidence="2">
    <location>
        <position position="131"/>
    </location>
</feature>
<gene>
    <name evidence="5" type="ORF">LOD99_645</name>
</gene>
<evidence type="ECO:0000313" key="5">
    <source>
        <dbReference type="EMBL" id="KAI6654246.1"/>
    </source>
</evidence>
<protein>
    <submittedName>
        <fullName evidence="5">14-3-3 protein 8 isoform X2</fullName>
    </submittedName>
</protein>
<comment type="similarity">
    <text evidence="1">Belongs to the 14-3-3 family.</text>
</comment>
<dbReference type="SMART" id="SM00101">
    <property type="entry name" value="14_3_3"/>
    <property type="match status" value="1"/>
</dbReference>
<name>A0AAV7JZB8_9METZ</name>
<reference evidence="5 6" key="1">
    <citation type="journal article" date="2023" name="BMC Biol.">
        <title>The compact genome of the sponge Oopsacas minuta (Hexactinellida) is lacking key metazoan core genes.</title>
        <authorList>
            <person name="Santini S."/>
            <person name="Schenkelaars Q."/>
            <person name="Jourda C."/>
            <person name="Duchesne M."/>
            <person name="Belahbib H."/>
            <person name="Rocher C."/>
            <person name="Selva M."/>
            <person name="Riesgo A."/>
            <person name="Vervoort M."/>
            <person name="Leys S.P."/>
            <person name="Kodjabachian L."/>
            <person name="Le Bivic A."/>
            <person name="Borchiellini C."/>
            <person name="Claverie J.M."/>
            <person name="Renard E."/>
        </authorList>
    </citation>
    <scope>NUCLEOTIDE SEQUENCE [LARGE SCALE GENOMIC DNA]</scope>
    <source>
        <strain evidence="5">SPO-2</strain>
    </source>
</reference>
<dbReference type="PIRSF" id="PIRSF000868">
    <property type="entry name" value="14-3-3"/>
    <property type="match status" value="1"/>
</dbReference>
<dbReference type="PRINTS" id="PR00305">
    <property type="entry name" value="1433ZETA"/>
</dbReference>
<feature type="domain" description="14-3-3" evidence="4">
    <location>
        <begin position="9"/>
        <end position="244"/>
    </location>
</feature>
<evidence type="ECO:0000256" key="2">
    <source>
        <dbReference type="PIRSR" id="PIRSR000868-1"/>
    </source>
</evidence>
<accession>A0AAV7JZB8</accession>
<proteinExistence type="inferred from homology"/>
<dbReference type="InterPro" id="IPR036815">
    <property type="entry name" value="14-3-3_dom_sf"/>
</dbReference>
<dbReference type="Proteomes" id="UP001165289">
    <property type="component" value="Unassembled WGS sequence"/>
</dbReference>
<feature type="region of interest" description="Disordered" evidence="3">
    <location>
        <begin position="236"/>
        <end position="255"/>
    </location>
</feature>
<feature type="site" description="Interaction with phosphoserine on interacting protein" evidence="2">
    <location>
        <position position="62"/>
    </location>
</feature>
<feature type="compositionally biased region" description="Acidic residues" evidence="3">
    <location>
        <begin position="237"/>
        <end position="255"/>
    </location>
</feature>
<evidence type="ECO:0000256" key="1">
    <source>
        <dbReference type="ARBA" id="ARBA00006141"/>
    </source>
</evidence>
<dbReference type="InterPro" id="IPR023410">
    <property type="entry name" value="14-3-3_domain"/>
</dbReference>